<dbReference type="PRINTS" id="PR00679">
    <property type="entry name" value="PROHIBITIN"/>
</dbReference>
<evidence type="ECO:0000259" key="3">
    <source>
        <dbReference type="SMART" id="SM00244"/>
    </source>
</evidence>
<evidence type="ECO:0000256" key="2">
    <source>
        <dbReference type="RuleBase" id="RU366048"/>
    </source>
</evidence>
<dbReference type="PANTHER" id="PTHR23222:SF0">
    <property type="entry name" value="PROHIBITIN 1"/>
    <property type="match status" value="1"/>
</dbReference>
<name>A0AAV6TPB9_9ARAC</name>
<dbReference type="GO" id="GO:0005743">
    <property type="term" value="C:mitochondrial inner membrane"/>
    <property type="evidence" value="ECO:0007669"/>
    <property type="project" value="UniProtKB-SubCell"/>
</dbReference>
<dbReference type="GO" id="GO:0007005">
    <property type="term" value="P:mitochondrion organization"/>
    <property type="evidence" value="ECO:0007669"/>
    <property type="project" value="TreeGrafter"/>
</dbReference>
<reference evidence="4 5" key="1">
    <citation type="journal article" date="2022" name="Nat. Ecol. Evol.">
        <title>A masculinizing supergene underlies an exaggerated male reproductive morph in a spider.</title>
        <authorList>
            <person name="Hendrickx F."/>
            <person name="De Corte Z."/>
            <person name="Sonet G."/>
            <person name="Van Belleghem S.M."/>
            <person name="Kostlbacher S."/>
            <person name="Vangestel C."/>
        </authorList>
    </citation>
    <scope>NUCLEOTIDE SEQUENCE [LARGE SCALE GENOMIC DNA]</scope>
    <source>
        <strain evidence="4">W744_W776</strain>
    </source>
</reference>
<sequence>MGENFTMAAQLFNNISRLSLGLVIVGGVNSALYTVDCGQRAVIFDKFAGVKPNVIGEGTHFLIPWVQRPIIFDIRSRLRKISVKTSTKDLKTAHVKLWILFRPVETELPKICTTLGYDYEEKVLPSISTKVLKAVVAQFDASEMITKRKLIKQKVCEELIERGSQIGLVLDVSIVRNNLIVDK</sequence>
<gene>
    <name evidence="4" type="ORF">JTE90_027988</name>
</gene>
<comment type="subcellular location">
    <subcellularLocation>
        <location evidence="2">Mitochondrion inner membrane</location>
    </subcellularLocation>
</comment>
<dbReference type="InterPro" id="IPR000163">
    <property type="entry name" value="Prohibitin"/>
</dbReference>
<protein>
    <recommendedName>
        <fullName evidence="2">Prohibitin</fullName>
    </recommendedName>
</protein>
<dbReference type="PANTHER" id="PTHR23222">
    <property type="entry name" value="PROHIBITIN"/>
    <property type="match status" value="1"/>
</dbReference>
<dbReference type="EMBL" id="JAFNEN010001596">
    <property type="protein sequence ID" value="KAG8173618.1"/>
    <property type="molecule type" value="Genomic_DNA"/>
</dbReference>
<organism evidence="4 5">
    <name type="scientific">Oedothorax gibbosus</name>
    <dbReference type="NCBI Taxonomy" id="931172"/>
    <lineage>
        <taxon>Eukaryota</taxon>
        <taxon>Metazoa</taxon>
        <taxon>Ecdysozoa</taxon>
        <taxon>Arthropoda</taxon>
        <taxon>Chelicerata</taxon>
        <taxon>Arachnida</taxon>
        <taxon>Araneae</taxon>
        <taxon>Araneomorphae</taxon>
        <taxon>Entelegynae</taxon>
        <taxon>Araneoidea</taxon>
        <taxon>Linyphiidae</taxon>
        <taxon>Erigoninae</taxon>
        <taxon>Oedothorax</taxon>
    </lineage>
</organism>
<dbReference type="Pfam" id="PF01145">
    <property type="entry name" value="Band_7"/>
    <property type="match status" value="1"/>
</dbReference>
<dbReference type="Gene3D" id="3.30.479.30">
    <property type="entry name" value="Band 7 domain"/>
    <property type="match status" value="1"/>
</dbReference>
<dbReference type="AlphaFoldDB" id="A0AAV6TPB9"/>
<dbReference type="SUPFAM" id="SSF117892">
    <property type="entry name" value="Band 7/SPFH domain"/>
    <property type="match status" value="1"/>
</dbReference>
<evidence type="ECO:0000313" key="5">
    <source>
        <dbReference type="Proteomes" id="UP000827092"/>
    </source>
</evidence>
<dbReference type="InterPro" id="IPR036013">
    <property type="entry name" value="Band_7/SPFH_dom_sf"/>
</dbReference>
<comment type="similarity">
    <text evidence="1 2">Belongs to the prohibitin family.</text>
</comment>
<dbReference type="Proteomes" id="UP000827092">
    <property type="component" value="Unassembled WGS sequence"/>
</dbReference>
<keyword evidence="2" id="KW-0496">Mitochondrion</keyword>
<dbReference type="SMART" id="SM00244">
    <property type="entry name" value="PHB"/>
    <property type="match status" value="1"/>
</dbReference>
<dbReference type="InterPro" id="IPR001107">
    <property type="entry name" value="Band_7"/>
</dbReference>
<evidence type="ECO:0000313" key="4">
    <source>
        <dbReference type="EMBL" id="KAG8173618.1"/>
    </source>
</evidence>
<dbReference type="CDD" id="cd03401">
    <property type="entry name" value="SPFH_prohibitin"/>
    <property type="match status" value="1"/>
</dbReference>
<proteinExistence type="inferred from homology"/>
<keyword evidence="2" id="KW-0999">Mitochondrion inner membrane</keyword>
<keyword evidence="5" id="KW-1185">Reference proteome</keyword>
<accession>A0AAV6TPB9</accession>
<comment type="caution">
    <text evidence="4">The sequence shown here is derived from an EMBL/GenBank/DDBJ whole genome shotgun (WGS) entry which is preliminary data.</text>
</comment>
<evidence type="ECO:0000256" key="1">
    <source>
        <dbReference type="ARBA" id="ARBA00009658"/>
    </source>
</evidence>
<feature type="domain" description="Band 7" evidence="3">
    <location>
        <begin position="31"/>
        <end position="181"/>
    </location>
</feature>
<keyword evidence="2" id="KW-0472">Membrane</keyword>